<dbReference type="STRING" id="1123282.SAMN02745823_00041"/>
<organism evidence="4 5">
    <name type="scientific">Sporobacter termitidis DSM 10068</name>
    <dbReference type="NCBI Taxonomy" id="1123282"/>
    <lineage>
        <taxon>Bacteria</taxon>
        <taxon>Bacillati</taxon>
        <taxon>Bacillota</taxon>
        <taxon>Clostridia</taxon>
        <taxon>Eubacteriales</taxon>
        <taxon>Oscillospiraceae</taxon>
        <taxon>Sporobacter</taxon>
    </lineage>
</organism>
<name>A0A1M5TD59_9FIRM</name>
<evidence type="ECO:0000259" key="3">
    <source>
        <dbReference type="Pfam" id="PF17853"/>
    </source>
</evidence>
<dbReference type="InterPro" id="IPR025736">
    <property type="entry name" value="PucR_C-HTH_dom"/>
</dbReference>
<evidence type="ECO:0000313" key="4">
    <source>
        <dbReference type="EMBL" id="SHH48644.1"/>
    </source>
</evidence>
<dbReference type="OrthoDB" id="1969285at2"/>
<dbReference type="EMBL" id="FQXV01000001">
    <property type="protein sequence ID" value="SHH48644.1"/>
    <property type="molecule type" value="Genomic_DNA"/>
</dbReference>
<feature type="domain" description="CdaR GGDEF-like" evidence="3">
    <location>
        <begin position="280"/>
        <end position="394"/>
    </location>
</feature>
<feature type="domain" description="PucR C-terminal helix-turn-helix" evidence="2">
    <location>
        <begin position="448"/>
        <end position="505"/>
    </location>
</feature>
<comment type="similarity">
    <text evidence="1">Belongs to the CdaR family.</text>
</comment>
<dbReference type="Gene3D" id="1.10.10.2840">
    <property type="entry name" value="PucR C-terminal helix-turn-helix domain"/>
    <property type="match status" value="1"/>
</dbReference>
<gene>
    <name evidence="4" type="ORF">SAMN02745823_00041</name>
</gene>
<evidence type="ECO:0000256" key="1">
    <source>
        <dbReference type="ARBA" id="ARBA00006754"/>
    </source>
</evidence>
<sequence>MKLCIGVVEDALGCPALYKNYVNTDSPFNLEGCEIYCSEAVLKADVLYLAPSDTLPETISIQDGAAMICIGLPPESYTKGPLRLLALDEKLQLGELSNKVIRIFQEYNALELKLLEGVYQGRGVQYLVELMAPSFNHNELAVCNEDFHLIGKSNQVNRMCEVSGIKQTDPDMLPPEVVTFFKNDIIFYKVRNLKEPFIYEPSIFTIRGLCMNVFHGGEYAGRVVLAEDRNAFRGYEAGLLRFFTAYVQLVFDLLADRSGTMPQDHLGDMLADLLRGESVESWRLENSLAQRGWDFNGPYLCASIMPSERDYYNRTIPYYCQMFNRDFHDCCSFEYNGDIVCVVHLEHYDGSVERFASTYLETFRDGYFRVGYGNIFTDIMELRPHFMQANIALRTGLRKFPSLWYHKFSEMVLYYAEAKLTEELDARFFCAPEILALHRYDKENQSDYLHTLKVYLDNQMNAVKTSKELFVHRTTMEYRLNRIVELTGIDFKNADQILYLILSIRLLVK</sequence>
<proteinExistence type="inferred from homology"/>
<protein>
    <submittedName>
        <fullName evidence="4">PucR C-terminal helix-turn-helix domain-containing protein</fullName>
    </submittedName>
</protein>
<dbReference type="Pfam" id="PF17853">
    <property type="entry name" value="GGDEF_2"/>
    <property type="match status" value="1"/>
</dbReference>
<dbReference type="AlphaFoldDB" id="A0A1M5TD59"/>
<dbReference type="Pfam" id="PF13556">
    <property type="entry name" value="HTH_30"/>
    <property type="match status" value="1"/>
</dbReference>
<dbReference type="InterPro" id="IPR051448">
    <property type="entry name" value="CdaR-like_regulators"/>
</dbReference>
<reference evidence="4 5" key="1">
    <citation type="submission" date="2016-11" db="EMBL/GenBank/DDBJ databases">
        <authorList>
            <person name="Jaros S."/>
            <person name="Januszkiewicz K."/>
            <person name="Wedrychowicz H."/>
        </authorList>
    </citation>
    <scope>NUCLEOTIDE SEQUENCE [LARGE SCALE GENOMIC DNA]</scope>
    <source>
        <strain evidence="4 5">DSM 10068</strain>
    </source>
</reference>
<dbReference type="Proteomes" id="UP000183995">
    <property type="component" value="Unassembled WGS sequence"/>
</dbReference>
<evidence type="ECO:0000259" key="2">
    <source>
        <dbReference type="Pfam" id="PF13556"/>
    </source>
</evidence>
<dbReference type="PANTHER" id="PTHR33744">
    <property type="entry name" value="CARBOHYDRATE DIACID REGULATOR"/>
    <property type="match status" value="1"/>
</dbReference>
<dbReference type="InterPro" id="IPR042070">
    <property type="entry name" value="PucR_C-HTH_sf"/>
</dbReference>
<accession>A0A1M5TD59</accession>
<dbReference type="RefSeq" id="WP_073075644.1">
    <property type="nucleotide sequence ID" value="NZ_FQXV01000001.1"/>
</dbReference>
<keyword evidence="5" id="KW-1185">Reference proteome</keyword>
<dbReference type="InterPro" id="IPR041522">
    <property type="entry name" value="CdaR_GGDEF"/>
</dbReference>
<evidence type="ECO:0000313" key="5">
    <source>
        <dbReference type="Proteomes" id="UP000183995"/>
    </source>
</evidence>